<protein>
    <submittedName>
        <fullName evidence="2">Uncharacterized protein</fullName>
    </submittedName>
</protein>
<keyword evidence="3" id="KW-1185">Reference proteome</keyword>
<dbReference type="AlphaFoldDB" id="A0A2T2P859"/>
<feature type="compositionally biased region" description="Polar residues" evidence="1">
    <location>
        <begin position="116"/>
        <end position="135"/>
    </location>
</feature>
<dbReference type="Proteomes" id="UP000240883">
    <property type="component" value="Unassembled WGS sequence"/>
</dbReference>
<reference evidence="2 3" key="1">
    <citation type="journal article" date="2018" name="Front. Microbiol.">
        <title>Genome-Wide Analysis of Corynespora cassiicola Leaf Fall Disease Putative Effectors.</title>
        <authorList>
            <person name="Lopez D."/>
            <person name="Ribeiro S."/>
            <person name="Label P."/>
            <person name="Fumanal B."/>
            <person name="Venisse J.S."/>
            <person name="Kohler A."/>
            <person name="de Oliveira R.R."/>
            <person name="Labutti K."/>
            <person name="Lipzen A."/>
            <person name="Lail K."/>
            <person name="Bauer D."/>
            <person name="Ohm R.A."/>
            <person name="Barry K.W."/>
            <person name="Spatafora J."/>
            <person name="Grigoriev I.V."/>
            <person name="Martin F.M."/>
            <person name="Pujade-Renaud V."/>
        </authorList>
    </citation>
    <scope>NUCLEOTIDE SEQUENCE [LARGE SCALE GENOMIC DNA]</scope>
    <source>
        <strain evidence="2 3">Philippines</strain>
    </source>
</reference>
<organism evidence="2 3">
    <name type="scientific">Corynespora cassiicola Philippines</name>
    <dbReference type="NCBI Taxonomy" id="1448308"/>
    <lineage>
        <taxon>Eukaryota</taxon>
        <taxon>Fungi</taxon>
        <taxon>Dikarya</taxon>
        <taxon>Ascomycota</taxon>
        <taxon>Pezizomycotina</taxon>
        <taxon>Dothideomycetes</taxon>
        <taxon>Pleosporomycetidae</taxon>
        <taxon>Pleosporales</taxon>
        <taxon>Corynesporascaceae</taxon>
        <taxon>Corynespora</taxon>
    </lineage>
</organism>
<gene>
    <name evidence="2" type="ORF">BS50DRAFT_1488</name>
</gene>
<dbReference type="EMBL" id="KZ678128">
    <property type="protein sequence ID" value="PSN73841.1"/>
    <property type="molecule type" value="Genomic_DNA"/>
</dbReference>
<evidence type="ECO:0000313" key="2">
    <source>
        <dbReference type="EMBL" id="PSN73841.1"/>
    </source>
</evidence>
<evidence type="ECO:0000313" key="3">
    <source>
        <dbReference type="Proteomes" id="UP000240883"/>
    </source>
</evidence>
<accession>A0A2T2P859</accession>
<proteinExistence type="predicted"/>
<feature type="region of interest" description="Disordered" evidence="1">
    <location>
        <begin position="108"/>
        <end position="159"/>
    </location>
</feature>
<evidence type="ECO:0000256" key="1">
    <source>
        <dbReference type="SAM" id="MobiDB-lite"/>
    </source>
</evidence>
<sequence>MGIHPPLHIHPCKHTKSTNAILPACMNACRSLPCAEQSGAFTVFSNRSLVRPERTIRLSSLHISITVEENRHTNRWAGRILACADMCHRDGSAGLCMYLGTSHQRLYRAPRRAPHRTSSSHLAQSHVSPSLAQPETTHRRRRRRGCEEKEAPRVKIAIQ</sequence>
<name>A0A2T2P859_CORCC</name>